<dbReference type="GO" id="GO:0005886">
    <property type="term" value="C:plasma membrane"/>
    <property type="evidence" value="ECO:0007669"/>
    <property type="project" value="UniProtKB-SubCell"/>
</dbReference>
<feature type="transmembrane region" description="Helical" evidence="6">
    <location>
        <begin position="83"/>
        <end position="106"/>
    </location>
</feature>
<feature type="transmembrane region" description="Helical" evidence="6">
    <location>
        <begin position="57"/>
        <end position="77"/>
    </location>
</feature>
<comment type="caution">
    <text evidence="7">The sequence shown here is derived from an EMBL/GenBank/DDBJ whole genome shotgun (WGS) entry which is preliminary data.</text>
</comment>
<dbReference type="Pfam" id="PF03788">
    <property type="entry name" value="LrgA"/>
    <property type="match status" value="1"/>
</dbReference>
<dbReference type="RefSeq" id="WP_183411257.1">
    <property type="nucleotide sequence ID" value="NZ_JACHWY010000003.1"/>
</dbReference>
<keyword evidence="4 6" id="KW-1133">Transmembrane helix</keyword>
<dbReference type="Proteomes" id="UP000537130">
    <property type="component" value="Unassembled WGS sequence"/>
</dbReference>
<evidence type="ECO:0000256" key="6">
    <source>
        <dbReference type="SAM" id="Phobius"/>
    </source>
</evidence>
<dbReference type="InterPro" id="IPR005538">
    <property type="entry name" value="LrgA/CidA"/>
</dbReference>
<dbReference type="PANTHER" id="PTHR33931:SF2">
    <property type="entry name" value="HOLIN-LIKE PROTEIN CIDA"/>
    <property type="match status" value="1"/>
</dbReference>
<evidence type="ECO:0000313" key="7">
    <source>
        <dbReference type="EMBL" id="MBB3048473.1"/>
    </source>
</evidence>
<keyword evidence="3 6" id="KW-0812">Transmembrane</keyword>
<feature type="transmembrane region" description="Helical" evidence="6">
    <location>
        <begin position="26"/>
        <end position="45"/>
    </location>
</feature>
<accession>A0A7W4W6N6</accession>
<evidence type="ECO:0000256" key="5">
    <source>
        <dbReference type="ARBA" id="ARBA00023136"/>
    </source>
</evidence>
<evidence type="ECO:0000256" key="2">
    <source>
        <dbReference type="ARBA" id="ARBA00022475"/>
    </source>
</evidence>
<keyword evidence="8" id="KW-1185">Reference proteome</keyword>
<protein>
    <submittedName>
        <fullName evidence="7">Holin-like protein</fullName>
    </submittedName>
</protein>
<organism evidence="7 8">
    <name type="scientific">Litorivivens lipolytica</name>
    <dbReference type="NCBI Taxonomy" id="1524264"/>
    <lineage>
        <taxon>Bacteria</taxon>
        <taxon>Pseudomonadati</taxon>
        <taxon>Pseudomonadota</taxon>
        <taxon>Gammaproteobacteria</taxon>
        <taxon>Litorivivens</taxon>
    </lineage>
</organism>
<dbReference type="AlphaFoldDB" id="A0A7W4W6N6"/>
<dbReference type="EMBL" id="JACHWY010000003">
    <property type="protein sequence ID" value="MBB3048473.1"/>
    <property type="molecule type" value="Genomic_DNA"/>
</dbReference>
<evidence type="ECO:0000256" key="1">
    <source>
        <dbReference type="ARBA" id="ARBA00004651"/>
    </source>
</evidence>
<proteinExistence type="predicted"/>
<comment type="subcellular location">
    <subcellularLocation>
        <location evidence="1">Cell membrane</location>
        <topology evidence="1">Multi-pass membrane protein</topology>
    </subcellularLocation>
</comment>
<keyword evidence="2" id="KW-1003">Cell membrane</keyword>
<dbReference type="PANTHER" id="PTHR33931">
    <property type="entry name" value="HOLIN-LIKE PROTEIN CIDA-RELATED"/>
    <property type="match status" value="1"/>
</dbReference>
<sequence length="114" mass="12122">MKVSGILTLLIFHLLGEAIVRATGLFIPGAVVGLLLLFFTLLIRGQLSSGLEQSSKTLIGFLPLLLILSSAGIFFLGEAFSDQWLAFAGAIVAGTILTLVFCALLMKLMVKPND</sequence>
<evidence type="ECO:0000313" key="8">
    <source>
        <dbReference type="Proteomes" id="UP000537130"/>
    </source>
</evidence>
<gene>
    <name evidence="7" type="ORF">FHR99_002747</name>
</gene>
<name>A0A7W4W6N6_9GAMM</name>
<reference evidence="7 8" key="1">
    <citation type="submission" date="2020-08" db="EMBL/GenBank/DDBJ databases">
        <title>Genomic Encyclopedia of Type Strains, Phase III (KMG-III): the genomes of soil and plant-associated and newly described type strains.</title>
        <authorList>
            <person name="Whitman W."/>
        </authorList>
    </citation>
    <scope>NUCLEOTIDE SEQUENCE [LARGE SCALE GENOMIC DNA]</scope>
    <source>
        <strain evidence="7 8">CECT 8654</strain>
    </source>
</reference>
<evidence type="ECO:0000256" key="3">
    <source>
        <dbReference type="ARBA" id="ARBA00022692"/>
    </source>
</evidence>
<keyword evidence="5 6" id="KW-0472">Membrane</keyword>
<evidence type="ECO:0000256" key="4">
    <source>
        <dbReference type="ARBA" id="ARBA00022989"/>
    </source>
</evidence>